<proteinExistence type="predicted"/>
<dbReference type="InterPro" id="IPR021202">
    <property type="entry name" value="Rv3654c-like"/>
</dbReference>
<dbReference type="NCBIfam" id="TIGR03816">
    <property type="entry name" value="tadE_like_DECH"/>
    <property type="match status" value="1"/>
</dbReference>
<dbReference type="AlphaFoldDB" id="A0A975SX60"/>
<dbReference type="Proteomes" id="UP000683575">
    <property type="component" value="Chromosome"/>
</dbReference>
<evidence type="ECO:0000313" key="2">
    <source>
        <dbReference type="EMBL" id="QWZ07437.1"/>
    </source>
</evidence>
<name>A0A975SX60_9ACTN</name>
<evidence type="ECO:0000256" key="1">
    <source>
        <dbReference type="SAM" id="Phobius"/>
    </source>
</evidence>
<feature type="transmembrane region" description="Helical" evidence="1">
    <location>
        <begin position="12"/>
        <end position="37"/>
    </location>
</feature>
<accession>A0A975SX60</accession>
<evidence type="ECO:0000313" key="3">
    <source>
        <dbReference type="Proteomes" id="UP000683575"/>
    </source>
</evidence>
<protein>
    <submittedName>
        <fullName evidence="2">Flp pilus-assembly TadE/G-like family protein</fullName>
    </submittedName>
</protein>
<keyword evidence="1" id="KW-1133">Transmembrane helix</keyword>
<organism evidence="2 3">
    <name type="scientific">Nocardioides panacis</name>
    <dbReference type="NCBI Taxonomy" id="2849501"/>
    <lineage>
        <taxon>Bacteria</taxon>
        <taxon>Bacillati</taxon>
        <taxon>Actinomycetota</taxon>
        <taxon>Actinomycetes</taxon>
        <taxon>Propionibacteriales</taxon>
        <taxon>Nocardioidaceae</taxon>
        <taxon>Nocardioides</taxon>
    </lineage>
</organism>
<reference evidence="2" key="1">
    <citation type="submission" date="2021-06" db="EMBL/GenBank/DDBJ databases">
        <title>Complete genome sequence of Nocardioides sp. G188.</title>
        <authorList>
            <person name="Im W.-T."/>
        </authorList>
    </citation>
    <scope>NUCLEOTIDE SEQUENCE</scope>
    <source>
        <strain evidence="2">G188</strain>
    </source>
</reference>
<sequence length="122" mass="11858">MSRPRRDQRGSATVPALGLVGVLAFTTVLVAALGGVVADQRRVASAADLSALAGAGALQAGADPCAAAGSTAGRNGARLGSCAVDGEVVTVRVLREAGPVLGRTLEVSSRARAGPVSAGPAQ</sequence>
<dbReference type="RefSeq" id="WP_216938948.1">
    <property type="nucleotide sequence ID" value="NZ_CP077062.1"/>
</dbReference>
<dbReference type="EMBL" id="CP077062">
    <property type="protein sequence ID" value="QWZ07437.1"/>
    <property type="molecule type" value="Genomic_DNA"/>
</dbReference>
<keyword evidence="3" id="KW-1185">Reference proteome</keyword>
<gene>
    <name evidence="2" type="ORF">KRR39_18605</name>
</gene>
<keyword evidence="1" id="KW-0472">Membrane</keyword>
<dbReference type="KEGG" id="nps:KRR39_18605"/>
<keyword evidence="1" id="KW-0812">Transmembrane</keyword>